<dbReference type="InterPro" id="IPR016047">
    <property type="entry name" value="M23ase_b-sheet_dom"/>
</dbReference>
<protein>
    <recommendedName>
        <fullName evidence="1">M23ase beta-sheet core domain-containing protein</fullName>
    </recommendedName>
</protein>
<proteinExistence type="predicted"/>
<dbReference type="PANTHER" id="PTHR21666">
    <property type="entry name" value="PEPTIDASE-RELATED"/>
    <property type="match status" value="1"/>
</dbReference>
<dbReference type="Pfam" id="PF01551">
    <property type="entry name" value="Peptidase_M23"/>
    <property type="match status" value="1"/>
</dbReference>
<dbReference type="InterPro" id="IPR050570">
    <property type="entry name" value="Cell_wall_metabolism_enzyme"/>
</dbReference>
<dbReference type="GO" id="GO:0004222">
    <property type="term" value="F:metalloendopeptidase activity"/>
    <property type="evidence" value="ECO:0007669"/>
    <property type="project" value="TreeGrafter"/>
</dbReference>
<accession>A0A382S9G4</accession>
<gene>
    <name evidence="2" type="ORF">METZ01_LOCUS358435</name>
</gene>
<dbReference type="InterPro" id="IPR011055">
    <property type="entry name" value="Dup_hybrid_motif"/>
</dbReference>
<dbReference type="CDD" id="cd12797">
    <property type="entry name" value="M23_peptidase"/>
    <property type="match status" value="1"/>
</dbReference>
<name>A0A382S9G4_9ZZZZ</name>
<organism evidence="2">
    <name type="scientific">marine metagenome</name>
    <dbReference type="NCBI Taxonomy" id="408172"/>
    <lineage>
        <taxon>unclassified sequences</taxon>
        <taxon>metagenomes</taxon>
        <taxon>ecological metagenomes</taxon>
    </lineage>
</organism>
<dbReference type="AlphaFoldDB" id="A0A382S9G4"/>
<feature type="domain" description="M23ase beta-sheet core" evidence="1">
    <location>
        <begin position="96"/>
        <end position="190"/>
    </location>
</feature>
<evidence type="ECO:0000313" key="2">
    <source>
        <dbReference type="EMBL" id="SVD05581.1"/>
    </source>
</evidence>
<dbReference type="SUPFAM" id="SSF51261">
    <property type="entry name" value="Duplicated hybrid motif"/>
    <property type="match status" value="1"/>
</dbReference>
<sequence>ETQSTQLAQLDLAQEKREGLLASLEVRIDQVGSEIRRLTGQEKDLVELIQELANIVSNYPIISEAPFSTLRGQLTWPVAGRLVHGFGQPRSGGNVKWNGIVVSAPRGREIRAIHRGRVIFADWLVGMGLLIIIDHGEGYMTLYGYNETTLKTAGDRVDPGDVIGTVGDSGGQQQTGLYFEIRHRTKPLNPMRWFDGQLNTG</sequence>
<dbReference type="FunFam" id="2.70.70.10:FF:000003">
    <property type="entry name" value="Murein hydrolase activator EnvC"/>
    <property type="match status" value="1"/>
</dbReference>
<feature type="non-terminal residue" evidence="2">
    <location>
        <position position="1"/>
    </location>
</feature>
<dbReference type="Gene3D" id="2.70.70.10">
    <property type="entry name" value="Glucose Permease (Domain IIA)"/>
    <property type="match status" value="1"/>
</dbReference>
<reference evidence="2" key="1">
    <citation type="submission" date="2018-05" db="EMBL/GenBank/DDBJ databases">
        <authorList>
            <person name="Lanie J.A."/>
            <person name="Ng W.-L."/>
            <person name="Kazmierczak K.M."/>
            <person name="Andrzejewski T.M."/>
            <person name="Davidsen T.M."/>
            <person name="Wayne K.J."/>
            <person name="Tettelin H."/>
            <person name="Glass J.I."/>
            <person name="Rusch D."/>
            <person name="Podicherti R."/>
            <person name="Tsui H.-C.T."/>
            <person name="Winkler M.E."/>
        </authorList>
    </citation>
    <scope>NUCLEOTIDE SEQUENCE</scope>
</reference>
<dbReference type="PANTHER" id="PTHR21666:SF270">
    <property type="entry name" value="MUREIN HYDROLASE ACTIVATOR ENVC"/>
    <property type="match status" value="1"/>
</dbReference>
<evidence type="ECO:0000259" key="1">
    <source>
        <dbReference type="Pfam" id="PF01551"/>
    </source>
</evidence>
<dbReference type="EMBL" id="UINC01126840">
    <property type="protein sequence ID" value="SVD05581.1"/>
    <property type="molecule type" value="Genomic_DNA"/>
</dbReference>